<keyword evidence="2 5" id="KW-0812">Transmembrane</keyword>
<feature type="transmembrane region" description="Helical" evidence="5">
    <location>
        <begin position="269"/>
        <end position="293"/>
    </location>
</feature>
<feature type="transmembrane region" description="Helical" evidence="5">
    <location>
        <begin position="313"/>
        <end position="337"/>
    </location>
</feature>
<feature type="transmembrane region" description="Helical" evidence="5">
    <location>
        <begin position="184"/>
        <end position="204"/>
    </location>
</feature>
<protein>
    <recommendedName>
        <fullName evidence="6">O-antigen ligase-related domain-containing protein</fullName>
    </recommendedName>
</protein>
<gene>
    <name evidence="7" type="ORF">ENV52_07445</name>
</gene>
<name>A0A7V6A3H6_9BACT</name>
<comment type="caution">
    <text evidence="7">The sequence shown here is derived from an EMBL/GenBank/DDBJ whole genome shotgun (WGS) entry which is preliminary data.</text>
</comment>
<feature type="transmembrane region" description="Helical" evidence="5">
    <location>
        <begin position="402"/>
        <end position="426"/>
    </location>
</feature>
<evidence type="ECO:0000259" key="6">
    <source>
        <dbReference type="Pfam" id="PF04932"/>
    </source>
</evidence>
<dbReference type="GO" id="GO:0016020">
    <property type="term" value="C:membrane"/>
    <property type="evidence" value="ECO:0007669"/>
    <property type="project" value="UniProtKB-SubCell"/>
</dbReference>
<dbReference type="PANTHER" id="PTHR37422:SF23">
    <property type="entry name" value="TEICHURONIC ACID BIOSYNTHESIS PROTEIN TUAE"/>
    <property type="match status" value="1"/>
</dbReference>
<sequence>MKISLTAPSSHHRLDFFLLFFLGLCCGSVFLAAMSMKIKWQFFLVFMIFASSLFLIIRQREKFILYLSVVLMSVYLNFHPLFIQGELHPWPVGGLRISIFEVAFFLLLVSWFFRLVTDSSLTIRLYPWISIPFLFIFVFTLASNSRAVMPGVIKISTSWLVLESWLIFLYFANNLTSPRIIYKVVAALLLTGALQSILGVLQHVTNSSLGLTFFGEAKSILHDPVGGEFISRVAGTFGHPNNLAGYLNLIIQINLALLFAPLARFYKKLLLPLLALTATTLILTYSRGGLLAMSFGGTLTGYLCLARRTHSRMIPFLISTSLVVLLLISSVILITPLKKRFFEEDYGAARSRIPMSQVAWNIIQSNPWLGVGLSNYVNVAPYYDTTKEAIAYEFPRPVHNEFLLIAAEIGVPSLICFLIIMAAVLVQLFRASRSREDAVLPYIAIGLLGTYFGWSLFRNTDYGYVLLADPFWLLVGLSQALANLLPASPAAAGPGQPGLDLMIADKFHRERQMFSPGGHQV</sequence>
<feature type="transmembrane region" description="Helical" evidence="5">
    <location>
        <begin position="243"/>
        <end position="262"/>
    </location>
</feature>
<evidence type="ECO:0000313" key="7">
    <source>
        <dbReference type="EMBL" id="HHS29517.1"/>
    </source>
</evidence>
<evidence type="ECO:0000256" key="3">
    <source>
        <dbReference type="ARBA" id="ARBA00022989"/>
    </source>
</evidence>
<keyword evidence="3 5" id="KW-1133">Transmembrane helix</keyword>
<dbReference type="Pfam" id="PF04932">
    <property type="entry name" value="Wzy_C"/>
    <property type="match status" value="1"/>
</dbReference>
<feature type="transmembrane region" description="Helical" evidence="5">
    <location>
        <begin position="40"/>
        <end position="57"/>
    </location>
</feature>
<comment type="subcellular location">
    <subcellularLocation>
        <location evidence="1">Membrane</location>
        <topology evidence="1">Multi-pass membrane protein</topology>
    </subcellularLocation>
</comment>
<feature type="transmembrane region" description="Helical" evidence="5">
    <location>
        <begin position="125"/>
        <end position="142"/>
    </location>
</feature>
<feature type="domain" description="O-antigen ligase-related" evidence="6">
    <location>
        <begin position="273"/>
        <end position="418"/>
    </location>
</feature>
<accession>A0A7V6A3H6</accession>
<reference evidence="7" key="1">
    <citation type="journal article" date="2020" name="mSystems">
        <title>Genome- and Community-Level Interaction Insights into Carbon Utilization and Element Cycling Functions of Hydrothermarchaeota in Hydrothermal Sediment.</title>
        <authorList>
            <person name="Zhou Z."/>
            <person name="Liu Y."/>
            <person name="Xu W."/>
            <person name="Pan J."/>
            <person name="Luo Z.H."/>
            <person name="Li M."/>
        </authorList>
    </citation>
    <scope>NUCLEOTIDE SEQUENCE [LARGE SCALE GENOMIC DNA]</scope>
    <source>
        <strain evidence="7">SpSt-767</strain>
    </source>
</reference>
<dbReference type="EMBL" id="DTGR01000122">
    <property type="protein sequence ID" value="HHS29517.1"/>
    <property type="molecule type" value="Genomic_DNA"/>
</dbReference>
<keyword evidence="4 5" id="KW-0472">Membrane</keyword>
<feature type="transmembrane region" description="Helical" evidence="5">
    <location>
        <begin position="64"/>
        <end position="83"/>
    </location>
</feature>
<organism evidence="7">
    <name type="scientific">Desulfobacca acetoxidans</name>
    <dbReference type="NCBI Taxonomy" id="60893"/>
    <lineage>
        <taxon>Bacteria</taxon>
        <taxon>Pseudomonadati</taxon>
        <taxon>Thermodesulfobacteriota</taxon>
        <taxon>Desulfobaccia</taxon>
        <taxon>Desulfobaccales</taxon>
        <taxon>Desulfobaccaceae</taxon>
        <taxon>Desulfobacca</taxon>
    </lineage>
</organism>
<feature type="transmembrane region" description="Helical" evidence="5">
    <location>
        <begin position="16"/>
        <end position="34"/>
    </location>
</feature>
<feature type="transmembrane region" description="Helical" evidence="5">
    <location>
        <begin position="438"/>
        <end position="457"/>
    </location>
</feature>
<dbReference type="InterPro" id="IPR051533">
    <property type="entry name" value="WaaL-like"/>
</dbReference>
<evidence type="ECO:0000256" key="5">
    <source>
        <dbReference type="SAM" id="Phobius"/>
    </source>
</evidence>
<proteinExistence type="predicted"/>
<dbReference type="AlphaFoldDB" id="A0A7V6A3H6"/>
<dbReference type="InterPro" id="IPR007016">
    <property type="entry name" value="O-antigen_ligase-rel_domated"/>
</dbReference>
<feature type="transmembrane region" description="Helical" evidence="5">
    <location>
        <begin position="95"/>
        <end position="113"/>
    </location>
</feature>
<evidence type="ECO:0000256" key="1">
    <source>
        <dbReference type="ARBA" id="ARBA00004141"/>
    </source>
</evidence>
<evidence type="ECO:0000256" key="4">
    <source>
        <dbReference type="ARBA" id="ARBA00023136"/>
    </source>
</evidence>
<evidence type="ECO:0000256" key="2">
    <source>
        <dbReference type="ARBA" id="ARBA00022692"/>
    </source>
</evidence>
<feature type="transmembrane region" description="Helical" evidence="5">
    <location>
        <begin position="148"/>
        <end position="172"/>
    </location>
</feature>
<dbReference type="PANTHER" id="PTHR37422">
    <property type="entry name" value="TEICHURONIC ACID BIOSYNTHESIS PROTEIN TUAE"/>
    <property type="match status" value="1"/>
</dbReference>